<feature type="domain" description="Type II secretion system protein GspG C-terminal" evidence="2">
    <location>
        <begin position="49"/>
        <end position="156"/>
    </location>
</feature>
<dbReference type="Gene3D" id="3.30.700.10">
    <property type="entry name" value="Glycoprotein, Type 4 Pilin"/>
    <property type="match status" value="1"/>
</dbReference>
<keyword evidence="1" id="KW-0812">Transmembrane</keyword>
<keyword evidence="1" id="KW-1133">Transmembrane helix</keyword>
<dbReference type="STRING" id="869211.Spith_1577"/>
<protein>
    <submittedName>
        <fullName evidence="3">General secretion pathway protein G</fullName>
    </submittedName>
</protein>
<dbReference type="InterPro" id="IPR010054">
    <property type="entry name" value="Type2_sec_GspG"/>
</dbReference>
<dbReference type="GO" id="GO:0015628">
    <property type="term" value="P:protein secretion by the type II secretion system"/>
    <property type="evidence" value="ECO:0007669"/>
    <property type="project" value="InterPro"/>
</dbReference>
<dbReference type="Pfam" id="PF08334">
    <property type="entry name" value="T2SSG"/>
    <property type="match status" value="1"/>
</dbReference>
<proteinExistence type="predicted"/>
<evidence type="ECO:0000259" key="2">
    <source>
        <dbReference type="Pfam" id="PF08334"/>
    </source>
</evidence>
<dbReference type="Proteomes" id="UP000007254">
    <property type="component" value="Chromosome"/>
</dbReference>
<sequence>MIRNRILKKRGAWVTREKKGEEGWTFIETLIVLGIILILTASVGFMSIRYLQKAKVVAARNQIETFVTALQAYYLDCGMFPTQEQGLDALYTRPSIEPVPESWNGPYIAKPVPKDPWGNEYVYVVPGPDGFPFGIKSLGADGMEGGEGENADIVSWE</sequence>
<accession>G0GAU2</accession>
<name>G0GAU2_WINT7</name>
<evidence type="ECO:0000313" key="4">
    <source>
        <dbReference type="Proteomes" id="UP000007254"/>
    </source>
</evidence>
<organism evidence="3 4">
    <name type="scientific">Winmispira thermophila (strain ATCC 700085 / DSM 6578 / Z-1203)</name>
    <name type="common">Spirochaeta thermophila</name>
    <dbReference type="NCBI Taxonomy" id="869211"/>
    <lineage>
        <taxon>Bacteria</taxon>
        <taxon>Pseudomonadati</taxon>
        <taxon>Spirochaetota</taxon>
        <taxon>Spirochaetia</taxon>
        <taxon>Winmispirales</taxon>
        <taxon>Winmispiraceae</taxon>
        <taxon>Winmispira</taxon>
    </lineage>
</organism>
<keyword evidence="1" id="KW-0472">Membrane</keyword>
<dbReference type="RefSeq" id="WP_014625168.1">
    <property type="nucleotide sequence ID" value="NC_017583.1"/>
</dbReference>
<dbReference type="HOGENOM" id="CLU_091705_2_1_12"/>
<gene>
    <name evidence="3" type="ordered locus">Spith_1577</name>
</gene>
<evidence type="ECO:0000313" key="3">
    <source>
        <dbReference type="EMBL" id="AEJ61838.1"/>
    </source>
</evidence>
<dbReference type="InterPro" id="IPR045584">
    <property type="entry name" value="Pilin-like"/>
</dbReference>
<dbReference type="KEGG" id="stq:Spith_1577"/>
<feature type="transmembrane region" description="Helical" evidence="1">
    <location>
        <begin position="26"/>
        <end position="51"/>
    </location>
</feature>
<evidence type="ECO:0000256" key="1">
    <source>
        <dbReference type="SAM" id="Phobius"/>
    </source>
</evidence>
<dbReference type="EMBL" id="CP002903">
    <property type="protein sequence ID" value="AEJ61838.1"/>
    <property type="molecule type" value="Genomic_DNA"/>
</dbReference>
<dbReference type="OrthoDB" id="9795612at2"/>
<dbReference type="AlphaFoldDB" id="G0GAU2"/>
<dbReference type="SUPFAM" id="SSF54523">
    <property type="entry name" value="Pili subunits"/>
    <property type="match status" value="1"/>
</dbReference>
<reference evidence="3 4" key="1">
    <citation type="submission" date="2011-06" db="EMBL/GenBank/DDBJ databases">
        <title>The complete genome of Spirochaeta thermophila DSM 6578.</title>
        <authorList>
            <consortium name="US DOE Joint Genome Institute (JGI-PGF)"/>
            <person name="Lucas S."/>
            <person name="Lapidus A."/>
            <person name="Bruce D."/>
            <person name="Goodwin L."/>
            <person name="Pitluck S."/>
            <person name="Peters L."/>
            <person name="Kyrpides N."/>
            <person name="Mavromatis K."/>
            <person name="Ivanova N."/>
            <person name="Mikailova N."/>
            <person name="Pagani I."/>
            <person name="Chertkov O."/>
            <person name="Detter J.C."/>
            <person name="Tapia R."/>
            <person name="Han C."/>
            <person name="Land M."/>
            <person name="Hauser L."/>
            <person name="Markowitz V."/>
            <person name="Cheng J.-F."/>
            <person name="Hugenholtz P."/>
            <person name="Woyke T."/>
            <person name="Wu D."/>
            <person name="Spring S."/>
            <person name="Merkhoffer B."/>
            <person name="Schneider S."/>
            <person name="Klenk H.-P."/>
            <person name="Eisen J.A."/>
        </authorList>
    </citation>
    <scope>NUCLEOTIDE SEQUENCE [LARGE SCALE GENOMIC DNA]</scope>
    <source>
        <strain evidence="4">ATCC 700085 / DSM 6578 / Z-1203</strain>
    </source>
</reference>
<keyword evidence="4" id="KW-1185">Reference proteome</keyword>
<dbReference type="InterPro" id="IPR013545">
    <property type="entry name" value="T2SS_protein-GspG_C"/>
</dbReference>
<dbReference type="NCBIfam" id="TIGR01710">
    <property type="entry name" value="typeII_sec_gspG"/>
    <property type="match status" value="1"/>
</dbReference>
<dbReference type="GO" id="GO:0015627">
    <property type="term" value="C:type II protein secretion system complex"/>
    <property type="evidence" value="ECO:0007669"/>
    <property type="project" value="InterPro"/>
</dbReference>